<dbReference type="Gene3D" id="1.10.510.10">
    <property type="entry name" value="Transferase(Phosphotransferase) domain 1"/>
    <property type="match status" value="1"/>
</dbReference>
<feature type="domain" description="Protein kinase" evidence="4">
    <location>
        <begin position="1"/>
        <end position="147"/>
    </location>
</feature>
<dbReference type="InterPro" id="IPR051931">
    <property type="entry name" value="PAK3-like"/>
</dbReference>
<dbReference type="Gene3D" id="3.30.200.20">
    <property type="entry name" value="Phosphorylase Kinase, domain 1"/>
    <property type="match status" value="1"/>
</dbReference>
<dbReference type="PROSITE" id="PS50011">
    <property type="entry name" value="PROTEIN_KINASE_DOM"/>
    <property type="match status" value="1"/>
</dbReference>
<organism evidence="5 6">
    <name type="scientific">Gigaspora margarita</name>
    <dbReference type="NCBI Taxonomy" id="4874"/>
    <lineage>
        <taxon>Eukaryota</taxon>
        <taxon>Fungi</taxon>
        <taxon>Fungi incertae sedis</taxon>
        <taxon>Mucoromycota</taxon>
        <taxon>Glomeromycotina</taxon>
        <taxon>Glomeromycetes</taxon>
        <taxon>Diversisporales</taxon>
        <taxon>Gigasporaceae</taxon>
        <taxon>Gigaspora</taxon>
    </lineage>
</organism>
<protein>
    <submittedName>
        <fullName evidence="5">11172_t:CDS:1</fullName>
    </submittedName>
</protein>
<keyword evidence="3" id="KW-0067">ATP-binding</keyword>
<evidence type="ECO:0000256" key="1">
    <source>
        <dbReference type="ARBA" id="ARBA00008874"/>
    </source>
</evidence>
<evidence type="ECO:0000313" key="6">
    <source>
        <dbReference type="Proteomes" id="UP000789901"/>
    </source>
</evidence>
<evidence type="ECO:0000313" key="5">
    <source>
        <dbReference type="EMBL" id="CAG8855297.1"/>
    </source>
</evidence>
<reference evidence="5 6" key="1">
    <citation type="submission" date="2021-06" db="EMBL/GenBank/DDBJ databases">
        <authorList>
            <person name="Kallberg Y."/>
            <person name="Tangrot J."/>
            <person name="Rosling A."/>
        </authorList>
    </citation>
    <scope>NUCLEOTIDE SEQUENCE [LARGE SCALE GENOMIC DNA]</scope>
    <source>
        <strain evidence="5 6">120-4 pot B 10/14</strain>
    </source>
</reference>
<dbReference type="InterPro" id="IPR011009">
    <property type="entry name" value="Kinase-like_dom_sf"/>
</dbReference>
<comment type="similarity">
    <text evidence="1">Belongs to the protein kinase superfamily. STE Ser/Thr protein kinase family. STE20 subfamily.</text>
</comment>
<feature type="non-terminal residue" evidence="5">
    <location>
        <position position="147"/>
    </location>
</feature>
<dbReference type="InterPro" id="IPR000719">
    <property type="entry name" value="Prot_kinase_dom"/>
</dbReference>
<evidence type="ECO:0000259" key="4">
    <source>
        <dbReference type="PROSITE" id="PS50011"/>
    </source>
</evidence>
<keyword evidence="6" id="KW-1185">Reference proteome</keyword>
<evidence type="ECO:0000256" key="2">
    <source>
        <dbReference type="ARBA" id="ARBA00022741"/>
    </source>
</evidence>
<keyword evidence="2" id="KW-0547">Nucleotide-binding</keyword>
<dbReference type="SMART" id="SM00220">
    <property type="entry name" value="S_TKc"/>
    <property type="match status" value="1"/>
</dbReference>
<dbReference type="SUPFAM" id="SSF56112">
    <property type="entry name" value="Protein kinase-like (PK-like)"/>
    <property type="match status" value="1"/>
</dbReference>
<proteinExistence type="inferred from homology"/>
<dbReference type="PANTHER" id="PTHR45832">
    <property type="entry name" value="SERINE/THREONINE-PROTEIN KINASE SAMKA-RELATED-RELATED"/>
    <property type="match status" value="1"/>
</dbReference>
<dbReference type="EMBL" id="CAJVQB010147761">
    <property type="protein sequence ID" value="CAG8855297.1"/>
    <property type="molecule type" value="Genomic_DNA"/>
</dbReference>
<accession>A0ABN7XJX0</accession>
<sequence>AIKQMNLEQQPKKDLIINEILFIKESRHHNIVNYIDSFLWKEGGSLTDVVTNNIMTESQIVAVCRESDNILLALNGDIKLSMYISNKYHNKCTTMVGTPYWMAPYWMAPEVVTYKKYGPKVDIWSLGIMTIEIVESKPPYLNENPLR</sequence>
<gene>
    <name evidence="5" type="ORF">GMARGA_LOCUS44118</name>
</gene>
<comment type="caution">
    <text evidence="5">The sequence shown here is derived from an EMBL/GenBank/DDBJ whole genome shotgun (WGS) entry which is preliminary data.</text>
</comment>
<name>A0ABN7XJX0_GIGMA</name>
<evidence type="ECO:0000256" key="3">
    <source>
        <dbReference type="ARBA" id="ARBA00022840"/>
    </source>
</evidence>
<dbReference type="PANTHER" id="PTHR45832:SF22">
    <property type="entry name" value="SERINE_THREONINE-PROTEIN KINASE SAMKA-RELATED"/>
    <property type="match status" value="1"/>
</dbReference>
<dbReference type="Pfam" id="PF00069">
    <property type="entry name" value="Pkinase"/>
    <property type="match status" value="1"/>
</dbReference>
<dbReference type="Proteomes" id="UP000789901">
    <property type="component" value="Unassembled WGS sequence"/>
</dbReference>
<feature type="non-terminal residue" evidence="5">
    <location>
        <position position="1"/>
    </location>
</feature>